<protein>
    <submittedName>
        <fullName evidence="2">Uncharacterized protein</fullName>
    </submittedName>
</protein>
<sequence>MQAQSRQGLIQAITPIGLLLTLIATIAVSLYTSYINGENNRRFQESLNNNNNNPAPAPAPAPRPVAISQYKKYRVLRNVPIEVTISGKIDDDNVIDVTQRITPSSTAAEFVIPTFKKEEVEAGTYKVILSWSSTVLDLDLAALRRVDGSCNCLHFFGGEEGSSCGTDQEVLLDEDNILSTGIEVLTIQPKMPRSIDSSDAMPTIYDIFVHNPEEVPSIARSGAIITVFGQQTSANVLTSKSEIEPTSLSVNVPTSDPNSNSLFWLAGSLNLETGILEPTSASESFADLTTEGDCTELIEQAYGGI</sequence>
<keyword evidence="1" id="KW-0472">Membrane</keyword>
<organism evidence="2 3">
    <name type="scientific">Tigriopus californicus</name>
    <name type="common">Marine copepod</name>
    <dbReference type="NCBI Taxonomy" id="6832"/>
    <lineage>
        <taxon>Eukaryota</taxon>
        <taxon>Metazoa</taxon>
        <taxon>Ecdysozoa</taxon>
        <taxon>Arthropoda</taxon>
        <taxon>Crustacea</taxon>
        <taxon>Multicrustacea</taxon>
        <taxon>Hexanauplia</taxon>
        <taxon>Copepoda</taxon>
        <taxon>Harpacticoida</taxon>
        <taxon>Harpacticidae</taxon>
        <taxon>Tigriopus</taxon>
    </lineage>
</organism>
<dbReference type="Proteomes" id="UP000318571">
    <property type="component" value="Chromosome 3"/>
</dbReference>
<gene>
    <name evidence="2" type="ORF">TCAL_12633</name>
</gene>
<name>A0A553P8S8_TIGCA</name>
<keyword evidence="3" id="KW-1185">Reference proteome</keyword>
<evidence type="ECO:0000313" key="2">
    <source>
        <dbReference type="EMBL" id="TRY74070.1"/>
    </source>
</evidence>
<proteinExistence type="predicted"/>
<dbReference type="AlphaFoldDB" id="A0A553P8S8"/>
<reference evidence="2 3" key="1">
    <citation type="journal article" date="2018" name="Nat. Ecol. Evol.">
        <title>Genomic signatures of mitonuclear coevolution across populations of Tigriopus californicus.</title>
        <authorList>
            <person name="Barreto F.S."/>
            <person name="Watson E.T."/>
            <person name="Lima T.G."/>
            <person name="Willett C.S."/>
            <person name="Edmands S."/>
            <person name="Li W."/>
            <person name="Burton R.S."/>
        </authorList>
    </citation>
    <scope>NUCLEOTIDE SEQUENCE [LARGE SCALE GENOMIC DNA]</scope>
    <source>
        <strain evidence="2 3">San Diego</strain>
    </source>
</reference>
<keyword evidence="1" id="KW-0812">Transmembrane</keyword>
<dbReference type="EMBL" id="VCGU01000007">
    <property type="protein sequence ID" value="TRY74070.1"/>
    <property type="molecule type" value="Genomic_DNA"/>
</dbReference>
<keyword evidence="1" id="KW-1133">Transmembrane helix</keyword>
<evidence type="ECO:0000256" key="1">
    <source>
        <dbReference type="SAM" id="Phobius"/>
    </source>
</evidence>
<feature type="transmembrane region" description="Helical" evidence="1">
    <location>
        <begin position="12"/>
        <end position="34"/>
    </location>
</feature>
<evidence type="ECO:0000313" key="3">
    <source>
        <dbReference type="Proteomes" id="UP000318571"/>
    </source>
</evidence>
<accession>A0A553P8S8</accession>
<comment type="caution">
    <text evidence="2">The sequence shown here is derived from an EMBL/GenBank/DDBJ whole genome shotgun (WGS) entry which is preliminary data.</text>
</comment>